<feature type="region of interest" description="Disordered" evidence="1">
    <location>
        <begin position="34"/>
        <end position="65"/>
    </location>
</feature>
<dbReference type="EMBL" id="FBWG01000006">
    <property type="protein sequence ID" value="CUX18729.1"/>
    <property type="molecule type" value="Genomic_DNA"/>
</dbReference>
<sequence length="65" mass="7074">MGTRRSESGTDFLIFPASKGEDERPLRVFSMGAIGEGPRARRPDPIFGKSQALGARNPLFQPEIG</sequence>
<dbReference type="AlphaFoldDB" id="A0A1S7PCB3"/>
<name>A0A1S7PCB3_9HYPH</name>
<evidence type="ECO:0000313" key="3">
    <source>
        <dbReference type="Proteomes" id="UP000191987"/>
    </source>
</evidence>
<proteinExistence type="predicted"/>
<accession>A0A1S7PCB3</accession>
<gene>
    <name evidence="2" type="ORF">AGR7C_Cc140027</name>
</gene>
<dbReference type="Proteomes" id="UP000191987">
    <property type="component" value="Unassembled WGS sequence"/>
</dbReference>
<organism evidence="2 3">
    <name type="scientific">Agrobacterium deltaense Zutra 3/1</name>
    <dbReference type="NCBI Taxonomy" id="1183427"/>
    <lineage>
        <taxon>Bacteria</taxon>
        <taxon>Pseudomonadati</taxon>
        <taxon>Pseudomonadota</taxon>
        <taxon>Alphaproteobacteria</taxon>
        <taxon>Hyphomicrobiales</taxon>
        <taxon>Rhizobiaceae</taxon>
        <taxon>Rhizobium/Agrobacterium group</taxon>
        <taxon>Agrobacterium</taxon>
    </lineage>
</organism>
<evidence type="ECO:0000313" key="2">
    <source>
        <dbReference type="EMBL" id="CUX18729.1"/>
    </source>
</evidence>
<reference evidence="2 3" key="1">
    <citation type="submission" date="2016-01" db="EMBL/GenBank/DDBJ databases">
        <authorList>
            <person name="Oliw E.H."/>
        </authorList>
    </citation>
    <scope>NUCLEOTIDE SEQUENCE [LARGE SCALE GENOMIC DNA]</scope>
    <source>
        <strain evidence="2 3">Zutra 3-1</strain>
    </source>
</reference>
<evidence type="ECO:0000256" key="1">
    <source>
        <dbReference type="SAM" id="MobiDB-lite"/>
    </source>
</evidence>
<protein>
    <submittedName>
        <fullName evidence="2">Uncharacterized protein</fullName>
    </submittedName>
</protein>